<protein>
    <submittedName>
        <fullName evidence="9">Uncharacterized protein isoform X1</fullName>
    </submittedName>
</protein>
<keyword evidence="5" id="KW-0862">Zinc</keyword>
<dbReference type="GeneID" id="106499063"/>
<dbReference type="InterPro" id="IPR001279">
    <property type="entry name" value="Metallo-B-lactamas"/>
</dbReference>
<feature type="region of interest" description="Disordered" evidence="6">
    <location>
        <begin position="769"/>
        <end position="920"/>
    </location>
</feature>
<organism evidence="8 9">
    <name type="scientific">Apteryx mantelli</name>
    <name type="common">North Island brown kiwi</name>
    <dbReference type="NCBI Taxonomy" id="2696672"/>
    <lineage>
        <taxon>Eukaryota</taxon>
        <taxon>Metazoa</taxon>
        <taxon>Chordata</taxon>
        <taxon>Craniata</taxon>
        <taxon>Vertebrata</taxon>
        <taxon>Euteleostomi</taxon>
        <taxon>Archelosauria</taxon>
        <taxon>Archosauria</taxon>
        <taxon>Dinosauria</taxon>
        <taxon>Saurischia</taxon>
        <taxon>Theropoda</taxon>
        <taxon>Coelurosauria</taxon>
        <taxon>Aves</taxon>
        <taxon>Palaeognathae</taxon>
        <taxon>Apterygiformes</taxon>
        <taxon>Apterygidae</taxon>
        <taxon>Apteryx</taxon>
    </lineage>
</organism>
<sequence>MSFMVPVGTSWYITPAPISLPSPEALLREAGWGASPLASVCTRCTSMRGRPPGHFSLPPPSASSAFCPLRCSAKSLGSGLHFPLFQDPVAVAPRGKSLCGATLGHGPPGWGATELGMLSSHDPKRMLPLGCAGVGKALGLELLPEASSALGLWLAMEPCGACGTGACAIPQPGQVGGWGPPCRCLWTRSSPRPGVSACSSPRTRVPSVQPGTEGQRIPTMQHREGQGLAQPPAAMPPGPCRREQLEAGVLISPPRCLPAKGLSRGRGNLPGEPILPSLQIWSRQWGGPGGNCLQALVRGEGTPISSWRCPRAESSPLPQAGWPRGAHVFMCQGCDNPLGSWGGHVGPAAGWLHPGLGPGGTQESRHGLCHLSEASCGTGPSRRWVVPPQASCRWDQGHGVRLRGQVWELDGEGCTVTPPSPSLVAYQFTHCTGSQGGGGGTRKEFGSAGAVGPALALAGTREAAEPPRRLGSWLLATISNPLCLSFPTGWEAVEEARGSGLPFAIPCCSLLRAQYGFAKATSPCTASPGQRCRPGSFGKLGWMPEFLVAAAGAGLSATRYSLYARTRLGYLFYKRQVKKARERYPRGHSVSRPLGFGVVKILPIPVLSNNYSYLVIDTGSGRAAVVDPSDPLAVQAAIEEEGVLLEAILCTHKHWDHSGGNAALRQQHGSCKVYGSALDAVPELTNPLTDKERVSVGCLSFEALATPGHTVGHMAYVLDAAPFGGPPCLFSGDLLFLAGCGSSRAPPRPCSPPWTWPWAWERTRCCGRPPGAGQPRAGAQAAVGDRAAAGEEEHVPLHHRGGEDLQPLPPDAPPGAAGGPGADAPQRRARRRLSRPRPQGGAEAQGPLQSHLAPPRGPCAARPRGGAGGPPGPRDFCCESPSCEAGLDGGDRALGRGGREGACAPHAPTASDFHPPHFCS</sequence>
<dbReference type="SMART" id="SM00849">
    <property type="entry name" value="Lactamase_B"/>
    <property type="match status" value="1"/>
</dbReference>
<dbReference type="Gene3D" id="3.60.15.10">
    <property type="entry name" value="Ribonuclease Z/Hydroxyacylglutathione hydrolase-like"/>
    <property type="match status" value="1"/>
</dbReference>
<evidence type="ECO:0000259" key="7">
    <source>
        <dbReference type="SMART" id="SM00849"/>
    </source>
</evidence>
<gene>
    <name evidence="9" type="primary">LOC106499063</name>
</gene>
<evidence type="ECO:0000256" key="3">
    <source>
        <dbReference type="ARBA" id="ARBA00022723"/>
    </source>
</evidence>
<evidence type="ECO:0000256" key="2">
    <source>
        <dbReference type="ARBA" id="ARBA00006759"/>
    </source>
</evidence>
<dbReference type="Proteomes" id="UP001652627">
    <property type="component" value="Chromosome 6"/>
</dbReference>
<proteinExistence type="inferred from homology"/>
<feature type="compositionally biased region" description="Low complexity" evidence="6">
    <location>
        <begin position="769"/>
        <end position="787"/>
    </location>
</feature>
<evidence type="ECO:0000313" key="8">
    <source>
        <dbReference type="Proteomes" id="UP001652627"/>
    </source>
</evidence>
<keyword evidence="3" id="KW-0479">Metal-binding</keyword>
<dbReference type="CDD" id="cd07723">
    <property type="entry name" value="hydroxyacylglutathione_hydrolase_MBL-fold"/>
    <property type="match status" value="1"/>
</dbReference>
<feature type="compositionally biased region" description="Basic and acidic residues" evidence="6">
    <location>
        <begin position="788"/>
        <end position="803"/>
    </location>
</feature>
<comment type="similarity">
    <text evidence="2">Belongs to the metallo-beta-lactamase superfamily. Glyoxalase II family.</text>
</comment>
<dbReference type="PANTHER" id="PTHR11935">
    <property type="entry name" value="BETA LACTAMASE DOMAIN"/>
    <property type="match status" value="1"/>
</dbReference>
<comment type="cofactor">
    <cofactor evidence="1">
        <name>Zn(2+)</name>
        <dbReference type="ChEBI" id="CHEBI:29105"/>
    </cofactor>
</comment>
<keyword evidence="8" id="KW-1185">Reference proteome</keyword>
<feature type="compositionally biased region" description="Basic and acidic residues" evidence="6">
    <location>
        <begin position="889"/>
        <end position="899"/>
    </location>
</feature>
<dbReference type="RefSeq" id="XP_067155310.1">
    <property type="nucleotide sequence ID" value="XM_067299209.1"/>
</dbReference>
<dbReference type="InterPro" id="IPR036866">
    <property type="entry name" value="RibonucZ/Hydroxyglut_hydro"/>
</dbReference>
<evidence type="ECO:0000256" key="1">
    <source>
        <dbReference type="ARBA" id="ARBA00001947"/>
    </source>
</evidence>
<keyword evidence="4" id="KW-0378">Hydrolase</keyword>
<evidence type="ECO:0000256" key="5">
    <source>
        <dbReference type="ARBA" id="ARBA00022833"/>
    </source>
</evidence>
<accession>A0ABM4ERJ8</accession>
<reference evidence="9" key="1">
    <citation type="submission" date="2025-08" db="UniProtKB">
        <authorList>
            <consortium name="RefSeq"/>
        </authorList>
    </citation>
    <scope>IDENTIFICATION</scope>
    <source>
        <tissue evidence="9">Blood</tissue>
    </source>
</reference>
<feature type="domain" description="Metallo-beta-lactamase" evidence="7">
    <location>
        <begin position="609"/>
        <end position="768"/>
    </location>
</feature>
<feature type="region of interest" description="Disordered" evidence="6">
    <location>
        <begin position="195"/>
        <end position="214"/>
    </location>
</feature>
<evidence type="ECO:0000256" key="6">
    <source>
        <dbReference type="SAM" id="MobiDB-lite"/>
    </source>
</evidence>
<dbReference type="Pfam" id="PF00753">
    <property type="entry name" value="Lactamase_B"/>
    <property type="match status" value="1"/>
</dbReference>
<dbReference type="SUPFAM" id="SSF56281">
    <property type="entry name" value="Metallo-hydrolase/oxidoreductase"/>
    <property type="match status" value="1"/>
</dbReference>
<name>A0ABM4ERJ8_9AVES</name>
<evidence type="ECO:0000256" key="4">
    <source>
        <dbReference type="ARBA" id="ARBA00022801"/>
    </source>
</evidence>
<evidence type="ECO:0000313" key="9">
    <source>
        <dbReference type="RefSeq" id="XP_067155310.1"/>
    </source>
</evidence>
<dbReference type="PANTHER" id="PTHR11935:SF116">
    <property type="entry name" value="HYDROLASE PNKD-RELATED"/>
    <property type="match status" value="1"/>
</dbReference>
<dbReference type="InterPro" id="IPR035680">
    <property type="entry name" value="Clx_II_MBL"/>
</dbReference>